<gene>
    <name evidence="6" type="ORF">H9771_09860</name>
</gene>
<comment type="subcellular location">
    <subcellularLocation>
        <location evidence="1">Cell envelope</location>
    </subcellularLocation>
</comment>
<name>A0A9D2MGX6_9FIRM</name>
<feature type="chain" id="PRO_5039021152" evidence="5">
    <location>
        <begin position="19"/>
        <end position="440"/>
    </location>
</feature>
<dbReference type="Gene3D" id="3.40.190.10">
    <property type="entry name" value="Periplasmic binding protein-like II"/>
    <property type="match status" value="1"/>
</dbReference>
<dbReference type="InterPro" id="IPR050490">
    <property type="entry name" value="Bact_solute-bd_prot1"/>
</dbReference>
<sequence>MKKLLALTMAGAMALSLAACGGAASESTAESTASGTTETAESSGEGVTLNWAVWDLESTAYWQAMADGYMASHPDVTIQMTDLGSTDYMTQLATQLAGGNGELDILTIKDIPGYSNLINLEMLVPMNDILTRDTADFGGVIEQLTADDGNFYAVPFRSDFWVLFYNKDMFDEAGIEYPTNDMTMEQFDQLIRDVSAATGAYGNIYHTWRSTVTLFGILDGQNTIIDGSYDFLKPYYEMVLSEQQDGVVPDYGVQKTSNLHYSGAFQSEQAAMCNMGSWFIATMQEYNNTAAENGVEPINFGIVKYPHPEGVEAGTTLGTVTSLGINPYSENQEAAADFINWCVSDEGAAAIAATGTFPAVSNPDINSIIAATEGFPTDEASVEALNTTAVYLEMPLSSKASEIESVLNEEHDAIMTYAKTVDDGIASMNERVGEILSAAE</sequence>
<feature type="signal peptide" evidence="5">
    <location>
        <begin position="1"/>
        <end position="18"/>
    </location>
</feature>
<evidence type="ECO:0000256" key="1">
    <source>
        <dbReference type="ARBA" id="ARBA00004196"/>
    </source>
</evidence>
<dbReference type="PROSITE" id="PS51257">
    <property type="entry name" value="PROKAR_LIPOPROTEIN"/>
    <property type="match status" value="1"/>
</dbReference>
<evidence type="ECO:0000256" key="3">
    <source>
        <dbReference type="ARBA" id="ARBA00022448"/>
    </source>
</evidence>
<evidence type="ECO:0000256" key="5">
    <source>
        <dbReference type="SAM" id="SignalP"/>
    </source>
</evidence>
<reference evidence="6" key="1">
    <citation type="journal article" date="2021" name="PeerJ">
        <title>Extensive microbial diversity within the chicken gut microbiome revealed by metagenomics and culture.</title>
        <authorList>
            <person name="Gilroy R."/>
            <person name="Ravi A."/>
            <person name="Getino M."/>
            <person name="Pursley I."/>
            <person name="Horton D.L."/>
            <person name="Alikhan N.F."/>
            <person name="Baker D."/>
            <person name="Gharbi K."/>
            <person name="Hall N."/>
            <person name="Watson M."/>
            <person name="Adriaenssens E.M."/>
            <person name="Foster-Nyarko E."/>
            <person name="Jarju S."/>
            <person name="Secka A."/>
            <person name="Antonio M."/>
            <person name="Oren A."/>
            <person name="Chaudhuri R.R."/>
            <person name="La Ragione R."/>
            <person name="Hildebrand F."/>
            <person name="Pallen M.J."/>
        </authorList>
    </citation>
    <scope>NUCLEOTIDE SEQUENCE</scope>
    <source>
        <strain evidence="6">ChiHjej9B8-13557</strain>
    </source>
</reference>
<comment type="caution">
    <text evidence="6">The sequence shown here is derived from an EMBL/GenBank/DDBJ whole genome shotgun (WGS) entry which is preliminary data.</text>
</comment>
<evidence type="ECO:0000256" key="2">
    <source>
        <dbReference type="ARBA" id="ARBA00008520"/>
    </source>
</evidence>
<accession>A0A9D2MGX6</accession>
<reference evidence="6" key="2">
    <citation type="submission" date="2021-04" db="EMBL/GenBank/DDBJ databases">
        <authorList>
            <person name="Gilroy R."/>
        </authorList>
    </citation>
    <scope>NUCLEOTIDE SEQUENCE</scope>
    <source>
        <strain evidence="6">ChiHjej9B8-13557</strain>
    </source>
</reference>
<dbReference type="SUPFAM" id="SSF53850">
    <property type="entry name" value="Periplasmic binding protein-like II"/>
    <property type="match status" value="1"/>
</dbReference>
<organism evidence="6 7">
    <name type="scientific">Candidatus Faecalibacterium faecipullorum</name>
    <dbReference type="NCBI Taxonomy" id="2838578"/>
    <lineage>
        <taxon>Bacteria</taxon>
        <taxon>Bacillati</taxon>
        <taxon>Bacillota</taxon>
        <taxon>Clostridia</taxon>
        <taxon>Eubacteriales</taxon>
        <taxon>Oscillospiraceae</taxon>
        <taxon>Faecalibacterium</taxon>
    </lineage>
</organism>
<evidence type="ECO:0000313" key="7">
    <source>
        <dbReference type="Proteomes" id="UP000824211"/>
    </source>
</evidence>
<evidence type="ECO:0000313" key="6">
    <source>
        <dbReference type="EMBL" id="HJB59936.1"/>
    </source>
</evidence>
<dbReference type="InterPro" id="IPR006059">
    <property type="entry name" value="SBP"/>
</dbReference>
<dbReference type="PANTHER" id="PTHR43649">
    <property type="entry name" value="ARABINOSE-BINDING PROTEIN-RELATED"/>
    <property type="match status" value="1"/>
</dbReference>
<comment type="similarity">
    <text evidence="2">Belongs to the bacterial solute-binding protein 1 family.</text>
</comment>
<keyword evidence="3" id="KW-0813">Transport</keyword>
<dbReference type="EMBL" id="DWXX01000188">
    <property type="protein sequence ID" value="HJB59936.1"/>
    <property type="molecule type" value="Genomic_DNA"/>
</dbReference>
<proteinExistence type="inferred from homology"/>
<dbReference type="Proteomes" id="UP000824211">
    <property type="component" value="Unassembled WGS sequence"/>
</dbReference>
<evidence type="ECO:0000256" key="4">
    <source>
        <dbReference type="ARBA" id="ARBA00022729"/>
    </source>
</evidence>
<dbReference type="AlphaFoldDB" id="A0A9D2MGX6"/>
<dbReference type="Pfam" id="PF01547">
    <property type="entry name" value="SBP_bac_1"/>
    <property type="match status" value="1"/>
</dbReference>
<keyword evidence="4 5" id="KW-0732">Signal</keyword>
<dbReference type="GO" id="GO:0030313">
    <property type="term" value="C:cell envelope"/>
    <property type="evidence" value="ECO:0007669"/>
    <property type="project" value="UniProtKB-SubCell"/>
</dbReference>
<dbReference type="PANTHER" id="PTHR43649:SF31">
    <property type="entry name" value="SN-GLYCEROL-3-PHOSPHATE-BINDING PERIPLASMIC PROTEIN UGPB"/>
    <property type="match status" value="1"/>
</dbReference>
<protein>
    <submittedName>
        <fullName evidence="6">Extracellular solute-binding protein</fullName>
    </submittedName>
</protein>